<evidence type="ECO:0000313" key="2">
    <source>
        <dbReference type="EMBL" id="KAL0113353.1"/>
    </source>
</evidence>
<organism evidence="2 3">
    <name type="scientific">Cardiocondyla obscurior</name>
    <dbReference type="NCBI Taxonomy" id="286306"/>
    <lineage>
        <taxon>Eukaryota</taxon>
        <taxon>Metazoa</taxon>
        <taxon>Ecdysozoa</taxon>
        <taxon>Arthropoda</taxon>
        <taxon>Hexapoda</taxon>
        <taxon>Insecta</taxon>
        <taxon>Pterygota</taxon>
        <taxon>Neoptera</taxon>
        <taxon>Endopterygota</taxon>
        <taxon>Hymenoptera</taxon>
        <taxon>Apocrita</taxon>
        <taxon>Aculeata</taxon>
        <taxon>Formicoidea</taxon>
        <taxon>Formicidae</taxon>
        <taxon>Myrmicinae</taxon>
        <taxon>Cardiocondyla</taxon>
    </lineage>
</organism>
<evidence type="ECO:0000313" key="3">
    <source>
        <dbReference type="Proteomes" id="UP001430953"/>
    </source>
</evidence>
<dbReference type="EMBL" id="JADYXP020000012">
    <property type="protein sequence ID" value="KAL0113353.1"/>
    <property type="molecule type" value="Genomic_DNA"/>
</dbReference>
<sequence>MRSCAERDAAVFRFQSSIALLSHYIETWASKCRRGPLSSPSQSRFPLDTRNTRKNLAGNARKVRGAVGTLCPRSEHADPTRNIINSRLPDDRTR</sequence>
<gene>
    <name evidence="2" type="ORF">PUN28_012487</name>
</gene>
<comment type="caution">
    <text evidence="2">The sequence shown here is derived from an EMBL/GenBank/DDBJ whole genome shotgun (WGS) entry which is preliminary data.</text>
</comment>
<keyword evidence="3" id="KW-1185">Reference proteome</keyword>
<accession>A0AAW2FBV2</accession>
<protein>
    <submittedName>
        <fullName evidence="2">Uncharacterized protein</fullName>
    </submittedName>
</protein>
<reference evidence="2 3" key="1">
    <citation type="submission" date="2023-03" db="EMBL/GenBank/DDBJ databases">
        <title>High recombination rates correlate with genetic variation in Cardiocondyla obscurior ants.</title>
        <authorList>
            <person name="Errbii M."/>
        </authorList>
    </citation>
    <scope>NUCLEOTIDE SEQUENCE [LARGE SCALE GENOMIC DNA]</scope>
    <source>
        <strain evidence="2">Alpha-2009</strain>
        <tissue evidence="2">Whole body</tissue>
    </source>
</reference>
<proteinExistence type="predicted"/>
<name>A0AAW2FBV2_9HYME</name>
<feature type="region of interest" description="Disordered" evidence="1">
    <location>
        <begin position="33"/>
        <end position="94"/>
    </location>
</feature>
<evidence type="ECO:0000256" key="1">
    <source>
        <dbReference type="SAM" id="MobiDB-lite"/>
    </source>
</evidence>
<dbReference type="AlphaFoldDB" id="A0AAW2FBV2"/>
<dbReference type="Proteomes" id="UP001430953">
    <property type="component" value="Unassembled WGS sequence"/>
</dbReference>